<protein>
    <submittedName>
        <fullName evidence="1">Uncharacterized protein</fullName>
    </submittedName>
</protein>
<comment type="caution">
    <text evidence="1">The sequence shown here is derived from an EMBL/GenBank/DDBJ whole genome shotgun (WGS) entry which is preliminary data.</text>
</comment>
<name>A0AAV6TEG6_9ARAC</name>
<proteinExistence type="predicted"/>
<reference evidence="1 2" key="1">
    <citation type="journal article" date="2022" name="Nat. Ecol. Evol.">
        <title>A masculinizing supergene underlies an exaggerated male reproductive morph in a spider.</title>
        <authorList>
            <person name="Hendrickx F."/>
            <person name="De Corte Z."/>
            <person name="Sonet G."/>
            <person name="Van Belleghem S.M."/>
            <person name="Kostlbacher S."/>
            <person name="Vangestel C."/>
        </authorList>
    </citation>
    <scope>NUCLEOTIDE SEQUENCE [LARGE SCALE GENOMIC DNA]</scope>
    <source>
        <strain evidence="1">W744_W776</strain>
    </source>
</reference>
<sequence length="95" mass="10564">MSQGELSEGQKSSRRAKGKKLAILNFQCEYGCESSGLSIFDFYEFMQEVSEELTTGITGSWKQAFIAKLLFDPAMVGSSLSLRSRMRQALIGNQL</sequence>
<evidence type="ECO:0000313" key="2">
    <source>
        <dbReference type="Proteomes" id="UP000827092"/>
    </source>
</evidence>
<evidence type="ECO:0000313" key="1">
    <source>
        <dbReference type="EMBL" id="KAG8160090.1"/>
    </source>
</evidence>
<gene>
    <name evidence="1" type="ORF">JTE90_008873</name>
</gene>
<keyword evidence="2" id="KW-1185">Reference proteome</keyword>
<dbReference type="EMBL" id="JAFNEN010005851">
    <property type="protein sequence ID" value="KAG8160090.1"/>
    <property type="molecule type" value="Genomic_DNA"/>
</dbReference>
<dbReference type="Proteomes" id="UP000827092">
    <property type="component" value="Unassembled WGS sequence"/>
</dbReference>
<organism evidence="1 2">
    <name type="scientific">Oedothorax gibbosus</name>
    <dbReference type="NCBI Taxonomy" id="931172"/>
    <lineage>
        <taxon>Eukaryota</taxon>
        <taxon>Metazoa</taxon>
        <taxon>Ecdysozoa</taxon>
        <taxon>Arthropoda</taxon>
        <taxon>Chelicerata</taxon>
        <taxon>Arachnida</taxon>
        <taxon>Araneae</taxon>
        <taxon>Araneomorphae</taxon>
        <taxon>Entelegynae</taxon>
        <taxon>Araneoidea</taxon>
        <taxon>Linyphiidae</taxon>
        <taxon>Erigoninae</taxon>
        <taxon>Oedothorax</taxon>
    </lineage>
</organism>
<dbReference type="AlphaFoldDB" id="A0AAV6TEG6"/>
<accession>A0AAV6TEG6</accession>